<dbReference type="AlphaFoldDB" id="A7RPK9"/>
<sequence>MAFDSKTLVLRIFPRFAKLPVPSISPSCLKLETYARMANIQYHVNTACENIDKVNMPAVEYDGKVVVHSARCIPYLNERYGVELDRDLSEEQKATATTITAMLDEHTSWTLLYHRWCSDYATQFRDNLMYGFNSFFKKIAFCCFRCDTQKKLQAQGMGRHTEAEVYSLAERDLRAVSTLLGDKPYLFGDRPVEADASLFGIVANVIWTMQESPQEKLISGELPNLADHAQRIKKEFYPDWDEVIKSESFEFCKKKK</sequence>
<dbReference type="OMA" id="WEDSITH"/>
<dbReference type="SFLD" id="SFLDG01200">
    <property type="entry name" value="SUF1.1"/>
    <property type="match status" value="1"/>
</dbReference>
<name>A7RPK9_NEMVE</name>
<dbReference type="Pfam" id="PF17172">
    <property type="entry name" value="GST_N_4"/>
    <property type="match status" value="1"/>
</dbReference>
<dbReference type="eggNOG" id="KOG4244">
    <property type="taxonomic scope" value="Eukaryota"/>
</dbReference>
<protein>
    <recommendedName>
        <fullName evidence="6">Failed axon connections homolog</fullName>
    </recommendedName>
</protein>
<dbReference type="InParanoid" id="A7RPK9"/>
<dbReference type="EMBL" id="DS469526">
    <property type="protein sequence ID" value="EDO46590.1"/>
    <property type="molecule type" value="Genomic_DNA"/>
</dbReference>
<dbReference type="KEGG" id="nve:5518661"/>
<feature type="domain" description="Metaxin glutathione S-transferase" evidence="2">
    <location>
        <begin position="169"/>
        <end position="232"/>
    </location>
</feature>
<dbReference type="InterPro" id="IPR012336">
    <property type="entry name" value="Thioredoxin-like_fold"/>
</dbReference>
<evidence type="ECO:0000259" key="3">
    <source>
        <dbReference type="Pfam" id="PF17172"/>
    </source>
</evidence>
<evidence type="ECO:0000313" key="5">
    <source>
        <dbReference type="Proteomes" id="UP000001593"/>
    </source>
</evidence>
<gene>
    <name evidence="4" type="ORF">NEMVEDRAFT_v1g161288</name>
</gene>
<dbReference type="Proteomes" id="UP000001593">
    <property type="component" value="Unassembled WGS sequence"/>
</dbReference>
<dbReference type="PANTHER" id="PTHR12289:SF41">
    <property type="entry name" value="FAILED AXON CONNECTIONS-RELATED"/>
    <property type="match status" value="1"/>
</dbReference>
<evidence type="ECO:0000313" key="4">
    <source>
        <dbReference type="EMBL" id="EDO46590.1"/>
    </source>
</evidence>
<evidence type="ECO:0000256" key="1">
    <source>
        <dbReference type="ARBA" id="ARBA00006475"/>
    </source>
</evidence>
<accession>A7RPK9</accession>
<reference evidence="4 5" key="1">
    <citation type="journal article" date="2007" name="Science">
        <title>Sea anemone genome reveals ancestral eumetazoan gene repertoire and genomic organization.</title>
        <authorList>
            <person name="Putnam N.H."/>
            <person name="Srivastava M."/>
            <person name="Hellsten U."/>
            <person name="Dirks B."/>
            <person name="Chapman J."/>
            <person name="Salamov A."/>
            <person name="Terry A."/>
            <person name="Shapiro H."/>
            <person name="Lindquist E."/>
            <person name="Kapitonov V.V."/>
            <person name="Jurka J."/>
            <person name="Genikhovich G."/>
            <person name="Grigoriev I.V."/>
            <person name="Lucas S.M."/>
            <person name="Steele R.E."/>
            <person name="Finnerty J.R."/>
            <person name="Technau U."/>
            <person name="Martindale M.Q."/>
            <person name="Rokhsar D.S."/>
        </authorList>
    </citation>
    <scope>NUCLEOTIDE SEQUENCE [LARGE SCALE GENOMIC DNA]</scope>
    <source>
        <strain evidence="5">CH2 X CH6</strain>
    </source>
</reference>
<dbReference type="PANTHER" id="PTHR12289">
    <property type="entry name" value="METAXIN RELATED"/>
    <property type="match status" value="1"/>
</dbReference>
<dbReference type="InterPro" id="IPR026928">
    <property type="entry name" value="FAX/IsoI-like"/>
</dbReference>
<evidence type="ECO:0008006" key="6">
    <source>
        <dbReference type="Google" id="ProtNLM"/>
    </source>
</evidence>
<comment type="similarity">
    <text evidence="1">Belongs to the FAX family.</text>
</comment>
<dbReference type="OrthoDB" id="5809458at2759"/>
<dbReference type="InterPro" id="IPR050931">
    <property type="entry name" value="Mito_Protein_Transport_Metaxin"/>
</dbReference>
<dbReference type="SFLD" id="SFLDS00019">
    <property type="entry name" value="Glutathione_Transferase_(cytos"/>
    <property type="match status" value="1"/>
</dbReference>
<dbReference type="SUPFAM" id="SSF47616">
    <property type="entry name" value="GST C-terminal domain-like"/>
    <property type="match status" value="1"/>
</dbReference>
<dbReference type="InterPro" id="IPR033468">
    <property type="entry name" value="Metaxin_GST"/>
</dbReference>
<organism evidence="4 5">
    <name type="scientific">Nematostella vectensis</name>
    <name type="common">Starlet sea anemone</name>
    <dbReference type="NCBI Taxonomy" id="45351"/>
    <lineage>
        <taxon>Eukaryota</taxon>
        <taxon>Metazoa</taxon>
        <taxon>Cnidaria</taxon>
        <taxon>Anthozoa</taxon>
        <taxon>Hexacorallia</taxon>
        <taxon>Actiniaria</taxon>
        <taxon>Edwardsiidae</taxon>
        <taxon>Nematostella</taxon>
    </lineage>
</organism>
<proteinExistence type="inferred from homology"/>
<dbReference type="InterPro" id="IPR040079">
    <property type="entry name" value="Glutathione_S-Trfase"/>
</dbReference>
<dbReference type="GO" id="GO:0005737">
    <property type="term" value="C:cytoplasm"/>
    <property type="evidence" value="ECO:0000318"/>
    <property type="project" value="GO_Central"/>
</dbReference>
<keyword evidence="5" id="KW-1185">Reference proteome</keyword>
<dbReference type="Pfam" id="PF17171">
    <property type="entry name" value="GST_C_6"/>
    <property type="match status" value="1"/>
</dbReference>
<dbReference type="InterPro" id="IPR036282">
    <property type="entry name" value="Glutathione-S-Trfase_C_sf"/>
</dbReference>
<dbReference type="CDD" id="cd03193">
    <property type="entry name" value="GST_C_Metaxin"/>
    <property type="match status" value="1"/>
</dbReference>
<evidence type="ECO:0000259" key="2">
    <source>
        <dbReference type="Pfam" id="PF17171"/>
    </source>
</evidence>
<dbReference type="SFLD" id="SFLDG01180">
    <property type="entry name" value="SUF1"/>
    <property type="match status" value="1"/>
</dbReference>
<dbReference type="PhylomeDB" id="A7RPK9"/>
<feature type="domain" description="Thioredoxin-like fold" evidence="3">
    <location>
        <begin position="26"/>
        <end position="119"/>
    </location>
</feature>
<dbReference type="HOGENOM" id="CLU_044137_1_2_1"/>
<dbReference type="Gene3D" id="1.20.1050.10">
    <property type="match status" value="1"/>
</dbReference>